<keyword evidence="3" id="KW-1185">Reference proteome</keyword>
<feature type="region of interest" description="Disordered" evidence="1">
    <location>
        <begin position="24"/>
        <end position="55"/>
    </location>
</feature>
<feature type="compositionally biased region" description="Polar residues" evidence="1">
    <location>
        <begin position="45"/>
        <end position="55"/>
    </location>
</feature>
<dbReference type="VEuPathDB" id="FungiDB:ASPSYDRAFT_49762"/>
<sequence>MECSARTRDVDTYCAQNAIRLLESRKRPARPKTPALRAATDHEAPTNNQASVRGK</sequence>
<name>A0A1L9T5K5_9EURO</name>
<dbReference type="AlphaFoldDB" id="A0A1L9T5K5"/>
<organism evidence="2 3">
    <name type="scientific">Aspergillus sydowii CBS 593.65</name>
    <dbReference type="NCBI Taxonomy" id="1036612"/>
    <lineage>
        <taxon>Eukaryota</taxon>
        <taxon>Fungi</taxon>
        <taxon>Dikarya</taxon>
        <taxon>Ascomycota</taxon>
        <taxon>Pezizomycotina</taxon>
        <taxon>Eurotiomycetes</taxon>
        <taxon>Eurotiomycetidae</taxon>
        <taxon>Eurotiales</taxon>
        <taxon>Aspergillaceae</taxon>
        <taxon>Aspergillus</taxon>
        <taxon>Aspergillus subgen. Nidulantes</taxon>
    </lineage>
</organism>
<dbReference type="GeneID" id="63763982"/>
<accession>A0A1L9T5K5</accession>
<dbReference type="EMBL" id="KV878594">
    <property type="protein sequence ID" value="OJJ54641.1"/>
    <property type="molecule type" value="Genomic_DNA"/>
</dbReference>
<evidence type="ECO:0000313" key="2">
    <source>
        <dbReference type="EMBL" id="OJJ54641.1"/>
    </source>
</evidence>
<evidence type="ECO:0000256" key="1">
    <source>
        <dbReference type="SAM" id="MobiDB-lite"/>
    </source>
</evidence>
<reference evidence="3" key="1">
    <citation type="journal article" date="2017" name="Genome Biol.">
        <title>Comparative genomics reveals high biological diversity and specific adaptations in the industrially and medically important fungal genus Aspergillus.</title>
        <authorList>
            <person name="de Vries R.P."/>
            <person name="Riley R."/>
            <person name="Wiebenga A."/>
            <person name="Aguilar-Osorio G."/>
            <person name="Amillis S."/>
            <person name="Uchima C.A."/>
            <person name="Anderluh G."/>
            <person name="Asadollahi M."/>
            <person name="Askin M."/>
            <person name="Barry K."/>
            <person name="Battaglia E."/>
            <person name="Bayram O."/>
            <person name="Benocci T."/>
            <person name="Braus-Stromeyer S.A."/>
            <person name="Caldana C."/>
            <person name="Canovas D."/>
            <person name="Cerqueira G.C."/>
            <person name="Chen F."/>
            <person name="Chen W."/>
            <person name="Choi C."/>
            <person name="Clum A."/>
            <person name="Dos Santos R.A."/>
            <person name="Damasio A.R."/>
            <person name="Diallinas G."/>
            <person name="Emri T."/>
            <person name="Fekete E."/>
            <person name="Flipphi M."/>
            <person name="Freyberg S."/>
            <person name="Gallo A."/>
            <person name="Gournas C."/>
            <person name="Habgood R."/>
            <person name="Hainaut M."/>
            <person name="Harispe M.L."/>
            <person name="Henrissat B."/>
            <person name="Hilden K.S."/>
            <person name="Hope R."/>
            <person name="Hossain A."/>
            <person name="Karabika E."/>
            <person name="Karaffa L."/>
            <person name="Karanyi Z."/>
            <person name="Krasevec N."/>
            <person name="Kuo A."/>
            <person name="Kusch H."/>
            <person name="LaButti K."/>
            <person name="Lagendijk E.L."/>
            <person name="Lapidus A."/>
            <person name="Levasseur A."/>
            <person name="Lindquist E."/>
            <person name="Lipzen A."/>
            <person name="Logrieco A.F."/>
            <person name="MacCabe A."/>
            <person name="Maekelae M.R."/>
            <person name="Malavazi I."/>
            <person name="Melin P."/>
            <person name="Meyer V."/>
            <person name="Mielnichuk N."/>
            <person name="Miskei M."/>
            <person name="Molnar A.P."/>
            <person name="Mule G."/>
            <person name="Ngan C.Y."/>
            <person name="Orejas M."/>
            <person name="Orosz E."/>
            <person name="Ouedraogo J.P."/>
            <person name="Overkamp K.M."/>
            <person name="Park H.-S."/>
            <person name="Perrone G."/>
            <person name="Piumi F."/>
            <person name="Punt P.J."/>
            <person name="Ram A.F."/>
            <person name="Ramon A."/>
            <person name="Rauscher S."/>
            <person name="Record E."/>
            <person name="Riano-Pachon D.M."/>
            <person name="Robert V."/>
            <person name="Roehrig J."/>
            <person name="Ruller R."/>
            <person name="Salamov A."/>
            <person name="Salih N.S."/>
            <person name="Samson R.A."/>
            <person name="Sandor E."/>
            <person name="Sanguinetti M."/>
            <person name="Schuetze T."/>
            <person name="Sepcic K."/>
            <person name="Shelest E."/>
            <person name="Sherlock G."/>
            <person name="Sophianopoulou V."/>
            <person name="Squina F.M."/>
            <person name="Sun H."/>
            <person name="Susca A."/>
            <person name="Todd R.B."/>
            <person name="Tsang A."/>
            <person name="Unkles S.E."/>
            <person name="van de Wiele N."/>
            <person name="van Rossen-Uffink D."/>
            <person name="Oliveira J.V."/>
            <person name="Vesth T.C."/>
            <person name="Visser J."/>
            <person name="Yu J.-H."/>
            <person name="Zhou M."/>
            <person name="Andersen M.R."/>
            <person name="Archer D.B."/>
            <person name="Baker S.E."/>
            <person name="Benoit I."/>
            <person name="Brakhage A.A."/>
            <person name="Braus G.H."/>
            <person name="Fischer R."/>
            <person name="Frisvad J.C."/>
            <person name="Goldman G.H."/>
            <person name="Houbraken J."/>
            <person name="Oakley B."/>
            <person name="Pocsi I."/>
            <person name="Scazzocchio C."/>
            <person name="Seiboth B."/>
            <person name="vanKuyk P.A."/>
            <person name="Wortman J."/>
            <person name="Dyer P.S."/>
            <person name="Grigoriev I.V."/>
        </authorList>
    </citation>
    <scope>NUCLEOTIDE SEQUENCE [LARGE SCALE GENOMIC DNA]</scope>
    <source>
        <strain evidence="3">CBS 593.65</strain>
    </source>
</reference>
<evidence type="ECO:0000313" key="3">
    <source>
        <dbReference type="Proteomes" id="UP000184356"/>
    </source>
</evidence>
<protein>
    <submittedName>
        <fullName evidence="2">Uncharacterized protein</fullName>
    </submittedName>
</protein>
<proteinExistence type="predicted"/>
<dbReference type="RefSeq" id="XP_040698447.1">
    <property type="nucleotide sequence ID" value="XM_040847909.1"/>
</dbReference>
<dbReference type="Proteomes" id="UP000184356">
    <property type="component" value="Unassembled WGS sequence"/>
</dbReference>
<gene>
    <name evidence="2" type="ORF">ASPSYDRAFT_49762</name>
</gene>